<evidence type="ECO:0008006" key="4">
    <source>
        <dbReference type="Google" id="ProtNLM"/>
    </source>
</evidence>
<keyword evidence="1" id="KW-0472">Membrane</keyword>
<evidence type="ECO:0000313" key="2">
    <source>
        <dbReference type="EMBL" id="RVU94180.1"/>
    </source>
</evidence>
<accession>A0A437UKJ3</accession>
<keyword evidence="1" id="KW-0812">Transmembrane</keyword>
<organism evidence="2 3">
    <name type="scientific">Enterococcus avium</name>
    <name type="common">Streptococcus avium</name>
    <dbReference type="NCBI Taxonomy" id="33945"/>
    <lineage>
        <taxon>Bacteria</taxon>
        <taxon>Bacillati</taxon>
        <taxon>Bacillota</taxon>
        <taxon>Bacilli</taxon>
        <taxon>Lactobacillales</taxon>
        <taxon>Enterococcaceae</taxon>
        <taxon>Enterococcus</taxon>
    </lineage>
</organism>
<comment type="caution">
    <text evidence="2">The sequence shown here is derived from an EMBL/GenBank/DDBJ whole genome shotgun (WGS) entry which is preliminary data.</text>
</comment>
<proteinExistence type="predicted"/>
<dbReference type="EMBL" id="RYZS01000001">
    <property type="protein sequence ID" value="RVU94180.1"/>
    <property type="molecule type" value="Genomic_DNA"/>
</dbReference>
<dbReference type="Proteomes" id="UP000288388">
    <property type="component" value="Unassembled WGS sequence"/>
</dbReference>
<gene>
    <name evidence="2" type="ORF">EK398_04605</name>
</gene>
<feature type="transmembrane region" description="Helical" evidence="1">
    <location>
        <begin position="46"/>
        <end position="63"/>
    </location>
</feature>
<reference evidence="2 3" key="1">
    <citation type="submission" date="2018-12" db="EMBL/GenBank/DDBJ databases">
        <title>A novel vanA-carrying plasmid in a clinical isolate of Enterococcus avium.</title>
        <authorList>
            <person name="Bernasconi O.J."/>
            <person name="Luzzaro F."/>
            <person name="Endimiani A."/>
        </authorList>
    </citation>
    <scope>NUCLEOTIDE SEQUENCE [LARGE SCALE GENOMIC DNA]</scope>
    <source>
        <strain evidence="2 3">LC0559/18</strain>
    </source>
</reference>
<sequence length="94" mass="10659">MIRILLFLLALILLFCSYYLIKKPQGLLVLFSEEKQNESRSFLRQFGIIYAVLGIMAILVGLINNRSYSMMYLILLLVVAAIFALLIGSKTKKG</sequence>
<keyword evidence="1" id="KW-1133">Transmembrane helix</keyword>
<protein>
    <recommendedName>
        <fullName evidence="4">DUF3784 domain-containing protein</fullName>
    </recommendedName>
</protein>
<feature type="transmembrane region" description="Helical" evidence="1">
    <location>
        <begin position="70"/>
        <end position="88"/>
    </location>
</feature>
<dbReference type="RefSeq" id="WP_127978399.1">
    <property type="nucleotide sequence ID" value="NZ_JBPFKW010000215.1"/>
</dbReference>
<dbReference type="AlphaFoldDB" id="A0A437UKJ3"/>
<evidence type="ECO:0000256" key="1">
    <source>
        <dbReference type="SAM" id="Phobius"/>
    </source>
</evidence>
<name>A0A437UKJ3_ENTAV</name>
<evidence type="ECO:0000313" key="3">
    <source>
        <dbReference type="Proteomes" id="UP000288388"/>
    </source>
</evidence>